<reference evidence="1" key="2">
    <citation type="journal article" date="2023" name="Proc. Natl. Acad. Sci. U.S.A.">
        <title>A global phylogenomic analysis of the shiitake genus Lentinula.</title>
        <authorList>
            <person name="Sierra-Patev S."/>
            <person name="Min B."/>
            <person name="Naranjo-Ortiz M."/>
            <person name="Looney B."/>
            <person name="Konkel Z."/>
            <person name="Slot J.C."/>
            <person name="Sakamoto Y."/>
            <person name="Steenwyk J.L."/>
            <person name="Rokas A."/>
            <person name="Carro J."/>
            <person name="Camarero S."/>
            <person name="Ferreira P."/>
            <person name="Molpeceres G."/>
            <person name="Ruiz-Duenas F.J."/>
            <person name="Serrano A."/>
            <person name="Henrissat B."/>
            <person name="Drula E."/>
            <person name="Hughes K.W."/>
            <person name="Mata J.L."/>
            <person name="Ishikawa N.K."/>
            <person name="Vargas-Isla R."/>
            <person name="Ushijima S."/>
            <person name="Smith C.A."/>
            <person name="Donoghue J."/>
            <person name="Ahrendt S."/>
            <person name="Andreopoulos W."/>
            <person name="He G."/>
            <person name="LaButti K."/>
            <person name="Lipzen A."/>
            <person name="Ng V."/>
            <person name="Riley R."/>
            <person name="Sandor L."/>
            <person name="Barry K."/>
            <person name="Martinez A.T."/>
            <person name="Xiao Y."/>
            <person name="Gibbons J.G."/>
            <person name="Terashima K."/>
            <person name="Grigoriev I.V."/>
            <person name="Hibbett D."/>
        </authorList>
    </citation>
    <scope>NUCLEOTIDE SEQUENCE</scope>
    <source>
        <strain evidence="1">Sp2 HRB7682 ss15</strain>
    </source>
</reference>
<organism evidence="1 2">
    <name type="scientific">Lentinula lateritia</name>
    <dbReference type="NCBI Taxonomy" id="40482"/>
    <lineage>
        <taxon>Eukaryota</taxon>
        <taxon>Fungi</taxon>
        <taxon>Dikarya</taxon>
        <taxon>Basidiomycota</taxon>
        <taxon>Agaricomycotina</taxon>
        <taxon>Agaricomycetes</taxon>
        <taxon>Agaricomycetidae</taxon>
        <taxon>Agaricales</taxon>
        <taxon>Marasmiineae</taxon>
        <taxon>Omphalotaceae</taxon>
        <taxon>Lentinula</taxon>
    </lineage>
</organism>
<comment type="caution">
    <text evidence="1">The sequence shown here is derived from an EMBL/GenBank/DDBJ whole genome shotgun (WGS) entry which is preliminary data.</text>
</comment>
<name>A0A9W9DGX3_9AGAR</name>
<dbReference type="EMBL" id="JANVFS010000037">
    <property type="protein sequence ID" value="KAJ4468618.1"/>
    <property type="molecule type" value="Genomic_DNA"/>
</dbReference>
<gene>
    <name evidence="1" type="ORF">C8J55DRAFT_524531</name>
</gene>
<proteinExistence type="predicted"/>
<evidence type="ECO:0000313" key="2">
    <source>
        <dbReference type="Proteomes" id="UP001150238"/>
    </source>
</evidence>
<accession>A0A9W9DGX3</accession>
<reference evidence="1" key="1">
    <citation type="submission" date="2022-08" db="EMBL/GenBank/DDBJ databases">
        <authorList>
            <consortium name="DOE Joint Genome Institute"/>
            <person name="Min B."/>
            <person name="Riley R."/>
            <person name="Sierra-Patev S."/>
            <person name="Naranjo-Ortiz M."/>
            <person name="Looney B."/>
            <person name="Konkel Z."/>
            <person name="Slot J.C."/>
            <person name="Sakamoto Y."/>
            <person name="Steenwyk J.L."/>
            <person name="Rokas A."/>
            <person name="Carro J."/>
            <person name="Camarero S."/>
            <person name="Ferreira P."/>
            <person name="Molpeceres G."/>
            <person name="Ruiz-Duenas F.J."/>
            <person name="Serrano A."/>
            <person name="Henrissat B."/>
            <person name="Drula E."/>
            <person name="Hughes K.W."/>
            <person name="Mata J.L."/>
            <person name="Ishikawa N.K."/>
            <person name="Vargas-Isla R."/>
            <person name="Ushijima S."/>
            <person name="Smith C.A."/>
            <person name="Ahrendt S."/>
            <person name="Andreopoulos W."/>
            <person name="He G."/>
            <person name="Labutti K."/>
            <person name="Lipzen A."/>
            <person name="Ng V."/>
            <person name="Sandor L."/>
            <person name="Barry K."/>
            <person name="Martinez A.T."/>
            <person name="Xiao Y."/>
            <person name="Gibbons J.G."/>
            <person name="Terashima K."/>
            <person name="Hibbett D.S."/>
            <person name="Grigoriev I.V."/>
        </authorList>
    </citation>
    <scope>NUCLEOTIDE SEQUENCE</scope>
    <source>
        <strain evidence="1">Sp2 HRB7682 ss15</strain>
    </source>
</reference>
<evidence type="ECO:0000313" key="1">
    <source>
        <dbReference type="EMBL" id="KAJ4468618.1"/>
    </source>
</evidence>
<protein>
    <submittedName>
        <fullName evidence="1">Uncharacterized protein</fullName>
    </submittedName>
</protein>
<dbReference type="Proteomes" id="UP001150238">
    <property type="component" value="Unassembled WGS sequence"/>
</dbReference>
<dbReference type="AlphaFoldDB" id="A0A9W9DGX3"/>
<sequence length="69" mass="8008">MVFQPELTRYLHTRSVDFGKSIFIKRRSEQYQAQLVSLCAQGNHDPETEYGPCGIIVSLYLISFLKRID</sequence>